<dbReference type="EMBL" id="AZBU02000001">
    <property type="protein sequence ID" value="TMS36938.1"/>
    <property type="molecule type" value="Genomic_DNA"/>
</dbReference>
<dbReference type="STRING" id="34508.A0A4U8UYF3"/>
<evidence type="ECO:0000256" key="1">
    <source>
        <dbReference type="SAM" id="MobiDB-lite"/>
    </source>
</evidence>
<accession>A0A4U8UYF3</accession>
<sequence length="276" mass="32424">MLNRSPIRSRFESECDNCLEKVTTIRSDDAQKLFPEIMEKTLNESNNVFKTMPVLEYIAQMRLVKWACDTFVRPIEFLLVISKNILDWLQTISEHDIVMERLEYLAKSFLFSFDKQKNMYCATMSCQMAITDVSLRNNQTQEFHFFTNRSPEKREQRKLISNLSDQALKELQILKRHDQKKKQRSREKARASESSSVASSDSMSLHLSPSTSRVVYDPDSFEHVVNYTEEHESLLSYYYHDDNNELQICNIYSLDQPNSSHSCHRTSDSPKAFCRR</sequence>
<feature type="region of interest" description="Disordered" evidence="1">
    <location>
        <begin position="257"/>
        <end position="276"/>
    </location>
</feature>
<gene>
    <name evidence="2" type="ORF">L596_003990</name>
</gene>
<protein>
    <submittedName>
        <fullName evidence="2">Uncharacterized protein</fullName>
    </submittedName>
</protein>
<feature type="region of interest" description="Disordered" evidence="1">
    <location>
        <begin position="174"/>
        <end position="211"/>
    </location>
</feature>
<dbReference type="AlphaFoldDB" id="A0A4U8UYF3"/>
<reference evidence="2 3" key="2">
    <citation type="journal article" date="2019" name="G3 (Bethesda)">
        <title>Hybrid Assembly of the Genome of the Entomopathogenic Nematode Steinernema carpocapsae Identifies the X-Chromosome.</title>
        <authorList>
            <person name="Serra L."/>
            <person name="Macchietto M."/>
            <person name="Macias-Munoz A."/>
            <person name="McGill C.J."/>
            <person name="Rodriguez I.M."/>
            <person name="Rodriguez B."/>
            <person name="Murad R."/>
            <person name="Mortazavi A."/>
        </authorList>
    </citation>
    <scope>NUCLEOTIDE SEQUENCE [LARGE SCALE GENOMIC DNA]</scope>
    <source>
        <strain evidence="2 3">ALL</strain>
    </source>
</reference>
<name>A0A4U8UYF3_STECR</name>
<reference evidence="2 3" key="1">
    <citation type="journal article" date="2015" name="Genome Biol.">
        <title>Comparative genomics of Steinernema reveals deeply conserved gene regulatory networks.</title>
        <authorList>
            <person name="Dillman A.R."/>
            <person name="Macchietto M."/>
            <person name="Porter C.F."/>
            <person name="Rogers A."/>
            <person name="Williams B."/>
            <person name="Antoshechkin I."/>
            <person name="Lee M.M."/>
            <person name="Goodwin Z."/>
            <person name="Lu X."/>
            <person name="Lewis E.E."/>
            <person name="Goodrich-Blair H."/>
            <person name="Stock S.P."/>
            <person name="Adams B.J."/>
            <person name="Sternberg P.W."/>
            <person name="Mortazavi A."/>
        </authorList>
    </citation>
    <scope>NUCLEOTIDE SEQUENCE [LARGE SCALE GENOMIC DNA]</scope>
    <source>
        <strain evidence="2 3">ALL</strain>
    </source>
</reference>
<comment type="caution">
    <text evidence="2">The sequence shown here is derived from an EMBL/GenBank/DDBJ whole genome shotgun (WGS) entry which is preliminary data.</text>
</comment>
<dbReference type="Proteomes" id="UP000298663">
    <property type="component" value="Unassembled WGS sequence"/>
</dbReference>
<proteinExistence type="predicted"/>
<dbReference type="OrthoDB" id="197155at2759"/>
<keyword evidence="3" id="KW-1185">Reference proteome</keyword>
<evidence type="ECO:0000313" key="3">
    <source>
        <dbReference type="Proteomes" id="UP000298663"/>
    </source>
</evidence>
<evidence type="ECO:0000313" key="2">
    <source>
        <dbReference type="EMBL" id="TMS36938.1"/>
    </source>
</evidence>
<organism evidence="2 3">
    <name type="scientific">Steinernema carpocapsae</name>
    <name type="common">Entomopathogenic nematode</name>
    <dbReference type="NCBI Taxonomy" id="34508"/>
    <lineage>
        <taxon>Eukaryota</taxon>
        <taxon>Metazoa</taxon>
        <taxon>Ecdysozoa</taxon>
        <taxon>Nematoda</taxon>
        <taxon>Chromadorea</taxon>
        <taxon>Rhabditida</taxon>
        <taxon>Tylenchina</taxon>
        <taxon>Panagrolaimomorpha</taxon>
        <taxon>Strongyloidoidea</taxon>
        <taxon>Steinernematidae</taxon>
        <taxon>Steinernema</taxon>
    </lineage>
</organism>
<feature type="compositionally biased region" description="Low complexity" evidence="1">
    <location>
        <begin position="192"/>
        <end position="211"/>
    </location>
</feature>